<name>A0A0N4U8A2_DRAME</name>
<dbReference type="PANTHER" id="PTHR34150:SF3">
    <property type="entry name" value="CC DOMAIN-CONTAINING PROTEIN"/>
    <property type="match status" value="1"/>
</dbReference>
<evidence type="ECO:0000313" key="1">
    <source>
        <dbReference type="Proteomes" id="UP000038040"/>
    </source>
</evidence>
<dbReference type="PANTHER" id="PTHR34150">
    <property type="entry name" value="PROTEIN CBG08832-RELATED"/>
    <property type="match status" value="1"/>
</dbReference>
<dbReference type="AlphaFoldDB" id="A0A0N4U8A2"/>
<dbReference type="Proteomes" id="UP000038040">
    <property type="component" value="Unplaced"/>
</dbReference>
<organism evidence="1 2">
    <name type="scientific">Dracunculus medinensis</name>
    <name type="common">Guinea worm</name>
    <dbReference type="NCBI Taxonomy" id="318479"/>
    <lineage>
        <taxon>Eukaryota</taxon>
        <taxon>Metazoa</taxon>
        <taxon>Ecdysozoa</taxon>
        <taxon>Nematoda</taxon>
        <taxon>Chromadorea</taxon>
        <taxon>Rhabditida</taxon>
        <taxon>Spirurina</taxon>
        <taxon>Dracunculoidea</taxon>
        <taxon>Dracunculidae</taxon>
        <taxon>Dracunculus</taxon>
    </lineage>
</organism>
<sequence length="188" mass="19936">LPYGQRAMCRNGGTNLEVGCVHDFQCAPYSIVPTACLDGCCCTVPQPPATTHSSAANTSAYCYDGQLSRIQCANSDQCNSRETCMNGLCCLTQPNQYLYACGGMTAINSCSNGVCGNSLVCTTSKYCCECEYGQTAGRCTPNCPNGYECTSNNYCCPKCMNQKAPLGSCFRGQCAPGYRCVPGNICCS</sequence>
<reference evidence="2" key="1">
    <citation type="submission" date="2017-02" db="UniProtKB">
        <authorList>
            <consortium name="WormBaseParasite"/>
        </authorList>
    </citation>
    <scope>IDENTIFICATION</scope>
</reference>
<evidence type="ECO:0000313" key="2">
    <source>
        <dbReference type="WBParaSite" id="DME_0000326001-mRNA-1"/>
    </source>
</evidence>
<protein>
    <submittedName>
        <fullName evidence="2">CC domain-containing protein</fullName>
    </submittedName>
</protein>
<dbReference type="SMART" id="SM00289">
    <property type="entry name" value="WR1"/>
    <property type="match status" value="4"/>
</dbReference>
<accession>A0A0N4U8A2</accession>
<dbReference type="InterPro" id="IPR006150">
    <property type="entry name" value="Cys_repeat_1"/>
</dbReference>
<dbReference type="WBParaSite" id="DME_0000326001-mRNA-1">
    <property type="protein sequence ID" value="DME_0000326001-mRNA-1"/>
    <property type="gene ID" value="DME_0000326001"/>
</dbReference>
<proteinExistence type="predicted"/>